<keyword evidence="3" id="KW-0675">Receptor</keyword>
<dbReference type="Pfam" id="PF13676">
    <property type="entry name" value="TIR_2"/>
    <property type="match status" value="1"/>
</dbReference>
<keyword evidence="4" id="KW-1185">Reference proteome</keyword>
<dbReference type="RefSeq" id="WP_272175714.1">
    <property type="nucleotide sequence ID" value="NZ_JAQOSK010000006.1"/>
</dbReference>
<evidence type="ECO:0000256" key="1">
    <source>
        <dbReference type="SAM" id="MobiDB-lite"/>
    </source>
</evidence>
<protein>
    <submittedName>
        <fullName evidence="3">Toll/interleukin-1 receptor domain-containing protein</fullName>
    </submittedName>
</protein>
<evidence type="ECO:0000313" key="4">
    <source>
        <dbReference type="Proteomes" id="UP001221328"/>
    </source>
</evidence>
<comment type="caution">
    <text evidence="3">The sequence shown here is derived from an EMBL/GenBank/DDBJ whole genome shotgun (WGS) entry which is preliminary data.</text>
</comment>
<dbReference type="InterPro" id="IPR035897">
    <property type="entry name" value="Toll_tir_struct_dom_sf"/>
</dbReference>
<dbReference type="SUPFAM" id="SSF52200">
    <property type="entry name" value="Toll/Interleukin receptor TIR domain"/>
    <property type="match status" value="1"/>
</dbReference>
<organism evidence="3 4">
    <name type="scientific">Streptomyces gilvifuscus</name>
    <dbReference type="NCBI Taxonomy" id="1550617"/>
    <lineage>
        <taxon>Bacteria</taxon>
        <taxon>Bacillati</taxon>
        <taxon>Actinomycetota</taxon>
        <taxon>Actinomycetes</taxon>
        <taxon>Kitasatosporales</taxon>
        <taxon>Streptomycetaceae</taxon>
        <taxon>Streptomyces</taxon>
    </lineage>
</organism>
<evidence type="ECO:0000313" key="3">
    <source>
        <dbReference type="EMBL" id="MDC2956129.1"/>
    </source>
</evidence>
<dbReference type="InterPro" id="IPR000157">
    <property type="entry name" value="TIR_dom"/>
</dbReference>
<accession>A0ABT5FUB0</accession>
<feature type="region of interest" description="Disordered" evidence="1">
    <location>
        <begin position="153"/>
        <end position="175"/>
    </location>
</feature>
<feature type="region of interest" description="Disordered" evidence="1">
    <location>
        <begin position="192"/>
        <end position="227"/>
    </location>
</feature>
<evidence type="ECO:0000259" key="2">
    <source>
        <dbReference type="Pfam" id="PF13676"/>
    </source>
</evidence>
<dbReference type="Proteomes" id="UP001221328">
    <property type="component" value="Unassembled WGS sequence"/>
</dbReference>
<feature type="domain" description="TIR" evidence="2">
    <location>
        <begin position="4"/>
        <end position="118"/>
    </location>
</feature>
<gene>
    <name evidence="3" type="ORF">PO587_16775</name>
</gene>
<proteinExistence type="predicted"/>
<dbReference type="Gene3D" id="3.40.50.10140">
    <property type="entry name" value="Toll/interleukin-1 receptor homology (TIR) domain"/>
    <property type="match status" value="1"/>
</dbReference>
<name>A0ABT5FUB0_9ACTN</name>
<dbReference type="EMBL" id="JAQOSK010000006">
    <property type="protein sequence ID" value="MDC2956129.1"/>
    <property type="molecule type" value="Genomic_DNA"/>
</dbReference>
<sequence length="227" mass="25076">MPEIFINYRTNDGEHAATTLDNALRARFGDENVYRASRSIAPGDKFDDHLLGNARSSSVLLALIGDRWLGHPRLGIDGDWVTKEILESYRCHRRVIPVLVGRRTERPARNELPDRLMWLADCQTLRYDHQNDESDLKRIGDSLADLVPALAAADRTAAAPPPEEPTAPAGRDTYRTRLDTNNGVVQIGRTHNVNQNGQGANYVAGDQKGNVSHTFGPASPSRATTDE</sequence>
<reference evidence="3 4" key="1">
    <citation type="journal article" date="2015" name="Int. J. Syst. Evol. Microbiol.">
        <title>Streptomyces gilvifuscus sp. nov., an actinomycete that produces antibacterial compounds isolated from soil.</title>
        <authorList>
            <person name="Nguyen T.M."/>
            <person name="Kim J."/>
        </authorList>
    </citation>
    <scope>NUCLEOTIDE SEQUENCE [LARGE SCALE GENOMIC DNA]</scope>
    <source>
        <strain evidence="3 4">T113</strain>
    </source>
</reference>